<feature type="region of interest" description="Disordered" evidence="2">
    <location>
        <begin position="115"/>
        <end position="152"/>
    </location>
</feature>
<evidence type="ECO:0000256" key="2">
    <source>
        <dbReference type="SAM" id="MobiDB-lite"/>
    </source>
</evidence>
<evidence type="ECO:0000259" key="3">
    <source>
        <dbReference type="PROSITE" id="PS50118"/>
    </source>
</evidence>
<dbReference type="Pfam" id="PF00505">
    <property type="entry name" value="HMG_box"/>
    <property type="match status" value="1"/>
</dbReference>
<sequence>MAEIKFTRPIREALDSLIENSKVKKPTKRIPNAFILFRKVYTLELSLRNCHMKANEISKLCAVYWKNLPDVTKHEFEQISKELRNNAQNKTPKKLETSKYKFKFETPNSLYRKTIMRKPSNSRSSHKNSNHNNHLKNTVISNDKSKETYITDKDGPASEIMKNFSANSSEIIAEIIPSTPFLQNLTTITPFHDILNEESQSFFHMFEYNMGPHHDCYYNEDQLLEISWQPNLTTSILPFDDESQVIPHVFGNYMDLDQSDNDSYYHYDQASPTKGINVKIIPYASEKNGYNQSTHLESSH</sequence>
<keyword evidence="1" id="KW-0238">DNA-binding</keyword>
<proteinExistence type="predicted"/>
<dbReference type="SUPFAM" id="SSF47095">
    <property type="entry name" value="HMG-box"/>
    <property type="match status" value="1"/>
</dbReference>
<evidence type="ECO:0000313" key="4">
    <source>
        <dbReference type="EMBL" id="CAG8595098.1"/>
    </source>
</evidence>
<evidence type="ECO:0000256" key="1">
    <source>
        <dbReference type="PROSITE-ProRule" id="PRU00267"/>
    </source>
</evidence>
<dbReference type="Proteomes" id="UP000789508">
    <property type="component" value="Unassembled WGS sequence"/>
</dbReference>
<organism evidence="4 5">
    <name type="scientific">Ambispora leptoticha</name>
    <dbReference type="NCBI Taxonomy" id="144679"/>
    <lineage>
        <taxon>Eukaryota</taxon>
        <taxon>Fungi</taxon>
        <taxon>Fungi incertae sedis</taxon>
        <taxon>Mucoromycota</taxon>
        <taxon>Glomeromycotina</taxon>
        <taxon>Glomeromycetes</taxon>
        <taxon>Archaeosporales</taxon>
        <taxon>Ambisporaceae</taxon>
        <taxon>Ambispora</taxon>
    </lineage>
</organism>
<dbReference type="AlphaFoldDB" id="A0A9N9C951"/>
<evidence type="ECO:0000313" key="5">
    <source>
        <dbReference type="Proteomes" id="UP000789508"/>
    </source>
</evidence>
<feature type="domain" description="HMG box" evidence="3">
    <location>
        <begin position="27"/>
        <end position="95"/>
    </location>
</feature>
<dbReference type="PROSITE" id="PS50118">
    <property type="entry name" value="HMG_BOX_2"/>
    <property type="match status" value="1"/>
</dbReference>
<dbReference type="OrthoDB" id="2373776at2759"/>
<keyword evidence="1" id="KW-0539">Nucleus</keyword>
<feature type="DNA-binding region" description="HMG box" evidence="1">
    <location>
        <begin position="27"/>
        <end position="95"/>
    </location>
</feature>
<protein>
    <submittedName>
        <fullName evidence="4">8542_t:CDS:1</fullName>
    </submittedName>
</protein>
<dbReference type="InterPro" id="IPR036910">
    <property type="entry name" value="HMG_box_dom_sf"/>
</dbReference>
<dbReference type="EMBL" id="CAJVPS010003836">
    <property type="protein sequence ID" value="CAG8595098.1"/>
    <property type="molecule type" value="Genomic_DNA"/>
</dbReference>
<comment type="caution">
    <text evidence="4">The sequence shown here is derived from an EMBL/GenBank/DDBJ whole genome shotgun (WGS) entry which is preliminary data.</text>
</comment>
<accession>A0A9N9C951</accession>
<dbReference type="Gene3D" id="1.10.30.10">
    <property type="entry name" value="High mobility group box domain"/>
    <property type="match status" value="1"/>
</dbReference>
<feature type="compositionally biased region" description="Basic and acidic residues" evidence="2">
    <location>
        <begin position="143"/>
        <end position="152"/>
    </location>
</feature>
<dbReference type="InterPro" id="IPR009071">
    <property type="entry name" value="HMG_box_dom"/>
</dbReference>
<dbReference type="GO" id="GO:0005634">
    <property type="term" value="C:nucleus"/>
    <property type="evidence" value="ECO:0007669"/>
    <property type="project" value="UniProtKB-UniRule"/>
</dbReference>
<name>A0A9N9C951_9GLOM</name>
<reference evidence="4" key="1">
    <citation type="submission" date="2021-06" db="EMBL/GenBank/DDBJ databases">
        <authorList>
            <person name="Kallberg Y."/>
            <person name="Tangrot J."/>
            <person name="Rosling A."/>
        </authorList>
    </citation>
    <scope>NUCLEOTIDE SEQUENCE</scope>
    <source>
        <strain evidence="4">FL130A</strain>
    </source>
</reference>
<gene>
    <name evidence="4" type="ORF">ALEPTO_LOCUS7881</name>
</gene>
<keyword evidence="5" id="KW-1185">Reference proteome</keyword>
<dbReference type="GO" id="GO:0003677">
    <property type="term" value="F:DNA binding"/>
    <property type="evidence" value="ECO:0007669"/>
    <property type="project" value="UniProtKB-UniRule"/>
</dbReference>